<accession>A0A644SYG0</accession>
<reference evidence="2" key="1">
    <citation type="submission" date="2019-08" db="EMBL/GenBank/DDBJ databases">
        <authorList>
            <person name="Kucharzyk K."/>
            <person name="Murdoch R.W."/>
            <person name="Higgins S."/>
            <person name="Loffler F."/>
        </authorList>
    </citation>
    <scope>NUCLEOTIDE SEQUENCE</scope>
</reference>
<keyword evidence="2" id="KW-0808">Transferase</keyword>
<dbReference type="InterPro" id="IPR013216">
    <property type="entry name" value="Methyltransf_11"/>
</dbReference>
<evidence type="ECO:0000313" key="2">
    <source>
        <dbReference type="EMBL" id="MPL59728.1"/>
    </source>
</evidence>
<dbReference type="GO" id="GO:0032259">
    <property type="term" value="P:methylation"/>
    <property type="evidence" value="ECO:0007669"/>
    <property type="project" value="UniProtKB-KW"/>
</dbReference>
<comment type="caution">
    <text evidence="2">The sequence shown here is derived from an EMBL/GenBank/DDBJ whole genome shotgun (WGS) entry which is preliminary data.</text>
</comment>
<protein>
    <submittedName>
        <fullName evidence="2">Ubiquinone/menaquinone biosynthesis C-methyltransferase UbiE</fullName>
        <ecNumber evidence="2">2.1.1.163</ecNumber>
    </submittedName>
</protein>
<organism evidence="2">
    <name type="scientific">bioreactor metagenome</name>
    <dbReference type="NCBI Taxonomy" id="1076179"/>
    <lineage>
        <taxon>unclassified sequences</taxon>
        <taxon>metagenomes</taxon>
        <taxon>ecological metagenomes</taxon>
    </lineage>
</organism>
<dbReference type="EC" id="2.1.1.163" evidence="2"/>
<sequence length="203" mass="23357">MDHVSFEEKLERNPLRGVVREYFEVKPLKDILDPGKIDLALHYCSRNGRGTALLHKYFEPARIAAVDPDPNLVKLARESLAGFPVTVAQGSLTRLDYDEASFDAVFVLGELHNYPEWRDCLGEIARVTKPGGRFFIEELSAESFEYLLGRYFKTKADHRYDAMLRLGEFHDAVQSAGFEIERFEQRKPFGLFTYFIMAARKRA</sequence>
<dbReference type="Pfam" id="PF08241">
    <property type="entry name" value="Methyltransf_11"/>
    <property type="match status" value="1"/>
</dbReference>
<dbReference type="CDD" id="cd02440">
    <property type="entry name" value="AdoMet_MTases"/>
    <property type="match status" value="1"/>
</dbReference>
<dbReference type="InterPro" id="IPR029063">
    <property type="entry name" value="SAM-dependent_MTases_sf"/>
</dbReference>
<feature type="domain" description="Methyltransferase type 11" evidence="1">
    <location>
        <begin position="47"/>
        <end position="136"/>
    </location>
</feature>
<dbReference type="PANTHER" id="PTHR43591">
    <property type="entry name" value="METHYLTRANSFERASE"/>
    <property type="match status" value="1"/>
</dbReference>
<proteinExistence type="predicted"/>
<dbReference type="SUPFAM" id="SSF53335">
    <property type="entry name" value="S-adenosyl-L-methionine-dependent methyltransferases"/>
    <property type="match status" value="1"/>
</dbReference>
<gene>
    <name evidence="2" type="primary">ubiE_4</name>
    <name evidence="2" type="ORF">SDC9_05283</name>
</gene>
<keyword evidence="2" id="KW-0830">Ubiquinone</keyword>
<keyword evidence="2" id="KW-0489">Methyltransferase</keyword>
<dbReference type="GO" id="GO:0008757">
    <property type="term" value="F:S-adenosylmethionine-dependent methyltransferase activity"/>
    <property type="evidence" value="ECO:0007669"/>
    <property type="project" value="InterPro"/>
</dbReference>
<dbReference type="EMBL" id="VSSQ01000010">
    <property type="protein sequence ID" value="MPL59728.1"/>
    <property type="molecule type" value="Genomic_DNA"/>
</dbReference>
<name>A0A644SYG0_9ZZZZ</name>
<evidence type="ECO:0000259" key="1">
    <source>
        <dbReference type="Pfam" id="PF08241"/>
    </source>
</evidence>
<dbReference type="Gene3D" id="3.40.50.150">
    <property type="entry name" value="Vaccinia Virus protein VP39"/>
    <property type="match status" value="1"/>
</dbReference>
<dbReference type="AlphaFoldDB" id="A0A644SYG0"/>
<dbReference type="GO" id="GO:0043770">
    <property type="term" value="F:demethylmenaquinone methyltransferase activity"/>
    <property type="evidence" value="ECO:0007669"/>
    <property type="project" value="UniProtKB-EC"/>
</dbReference>